<sequence length="208" mass="24307">MPKAKKASKRHRFDYNKDRKKLKKQFIKKYKPRIEHPQIRHAWDDNKSTARNLQEMGLAFDPNRALPVKKQRLIGEDGESKAPAGVVTKPYILTHLQEEASLPEKDTKTLSSDLIEFVQHMIREHKDDYKDDHRQLRLHPQEAVQLSFSQWEATSVRRIHNVDQNVSPPQVVHPVAPQILTTTDYSKENIMMNISDFFCFSHKQNAGF</sequence>
<evidence type="ECO:0000256" key="2">
    <source>
        <dbReference type="ARBA" id="ARBA00008479"/>
    </source>
</evidence>
<reference evidence="5" key="3">
    <citation type="submission" date="2025-09" db="UniProtKB">
        <authorList>
            <consortium name="Ensembl"/>
        </authorList>
    </citation>
    <scope>IDENTIFICATION</scope>
</reference>
<dbReference type="Proteomes" id="UP001501940">
    <property type="component" value="Chromosome 14"/>
</dbReference>
<dbReference type="AlphaFoldDB" id="A0AAQ5ZAS4"/>
<proteinExistence type="inferred from homology"/>
<dbReference type="InterPro" id="IPR019002">
    <property type="entry name" value="Ribosome_biogenesis_Nop16"/>
</dbReference>
<dbReference type="PANTHER" id="PTHR13243">
    <property type="entry name" value="HSPC111 PROTEIN-RELATED"/>
    <property type="match status" value="1"/>
</dbReference>
<evidence type="ECO:0000256" key="4">
    <source>
        <dbReference type="ARBA" id="ARBA00023242"/>
    </source>
</evidence>
<dbReference type="GeneTree" id="ENSGT00390000003426"/>
<organism evidence="5 6">
    <name type="scientific">Amphiprion ocellaris</name>
    <name type="common">Clown anemonefish</name>
    <dbReference type="NCBI Taxonomy" id="80972"/>
    <lineage>
        <taxon>Eukaryota</taxon>
        <taxon>Metazoa</taxon>
        <taxon>Chordata</taxon>
        <taxon>Craniata</taxon>
        <taxon>Vertebrata</taxon>
        <taxon>Euteleostomi</taxon>
        <taxon>Actinopterygii</taxon>
        <taxon>Neopterygii</taxon>
        <taxon>Teleostei</taxon>
        <taxon>Neoteleostei</taxon>
        <taxon>Acanthomorphata</taxon>
        <taxon>Ovalentaria</taxon>
        <taxon>Pomacentridae</taxon>
        <taxon>Amphiprion</taxon>
    </lineage>
</organism>
<keyword evidence="4" id="KW-0539">Nucleus</keyword>
<reference evidence="5 6" key="1">
    <citation type="submission" date="2022-01" db="EMBL/GenBank/DDBJ databases">
        <title>A chromosome-scale genome assembly of the false clownfish, Amphiprion ocellaris.</title>
        <authorList>
            <person name="Ryu T."/>
        </authorList>
    </citation>
    <scope>NUCLEOTIDE SEQUENCE [LARGE SCALE GENOMIC DNA]</scope>
</reference>
<protein>
    <recommendedName>
        <fullName evidence="3">Nucleolar protein 16</fullName>
    </recommendedName>
</protein>
<dbReference type="GO" id="GO:0005730">
    <property type="term" value="C:nucleolus"/>
    <property type="evidence" value="ECO:0007669"/>
    <property type="project" value="UniProtKB-SubCell"/>
</dbReference>
<dbReference type="GO" id="GO:0042273">
    <property type="term" value="P:ribosomal large subunit biogenesis"/>
    <property type="evidence" value="ECO:0007669"/>
    <property type="project" value="TreeGrafter"/>
</dbReference>
<evidence type="ECO:0000256" key="1">
    <source>
        <dbReference type="ARBA" id="ARBA00004604"/>
    </source>
</evidence>
<accession>A0AAQ5ZAS4</accession>
<evidence type="ECO:0000313" key="6">
    <source>
        <dbReference type="Proteomes" id="UP001501940"/>
    </source>
</evidence>
<keyword evidence="6" id="KW-1185">Reference proteome</keyword>
<dbReference type="Ensembl" id="ENSAOCT00000045283.1">
    <property type="protein sequence ID" value="ENSAOCP00000063213.1"/>
    <property type="gene ID" value="ENSAOCG00000025028.1"/>
</dbReference>
<comment type="similarity">
    <text evidence="2">Belongs to the NOP16 family.</text>
</comment>
<reference evidence="5" key="2">
    <citation type="submission" date="2025-08" db="UniProtKB">
        <authorList>
            <consortium name="Ensembl"/>
        </authorList>
    </citation>
    <scope>IDENTIFICATION</scope>
</reference>
<evidence type="ECO:0000256" key="3">
    <source>
        <dbReference type="ARBA" id="ARBA00015522"/>
    </source>
</evidence>
<name>A0AAQ5ZAS4_AMPOC</name>
<gene>
    <name evidence="5" type="primary">NOP16</name>
</gene>
<dbReference type="PANTHER" id="PTHR13243:SF1">
    <property type="entry name" value="NUCLEOLAR PROTEIN 16"/>
    <property type="match status" value="1"/>
</dbReference>
<evidence type="ECO:0000313" key="5">
    <source>
        <dbReference type="Ensembl" id="ENSAOCP00000063213.1"/>
    </source>
</evidence>
<comment type="subcellular location">
    <subcellularLocation>
        <location evidence="1">Nucleus</location>
        <location evidence="1">Nucleolus</location>
    </subcellularLocation>
</comment>